<keyword evidence="2" id="KW-0732">Signal</keyword>
<dbReference type="PANTHER" id="PTHR33946">
    <property type="match status" value="1"/>
</dbReference>
<reference evidence="3" key="1">
    <citation type="submission" date="2019-03" db="EMBL/GenBank/DDBJ databases">
        <title>Long read genome sequence of the mycoparasitic Pythium oligandrum ATCC 38472 isolated from sugarbeet rhizosphere.</title>
        <authorList>
            <person name="Gaulin E."/>
        </authorList>
    </citation>
    <scope>NUCLEOTIDE SEQUENCE</scope>
    <source>
        <strain evidence="3">ATCC 38472_TT</strain>
    </source>
</reference>
<dbReference type="OrthoDB" id="163478at2759"/>
<feature type="region of interest" description="Disordered" evidence="1">
    <location>
        <begin position="447"/>
        <end position="471"/>
    </location>
</feature>
<dbReference type="AlphaFoldDB" id="A0A8K1CDZ9"/>
<evidence type="ECO:0000313" key="4">
    <source>
        <dbReference type="Proteomes" id="UP000794436"/>
    </source>
</evidence>
<comment type="caution">
    <text evidence="3">The sequence shown here is derived from an EMBL/GenBank/DDBJ whole genome shotgun (WGS) entry which is preliminary data.</text>
</comment>
<name>A0A8K1CDZ9_PYTOL</name>
<sequence length="497" mass="54332">MVWPRELALFAVATLPLALAQLLPLTSTPPTDASTLQSNDSSLLATDTAPVTSPVMPIDFLSTLEPLETTDDFHMTPVHAVHVRVQSSPPVFDTTTKRFIASFGEGDEAYVALMDGVNTASVEGALMYVQAEGINYNTRAEDQRCQRKNNMRFIVFYDVVIAQTNETLALYQDTADQNEYGPMLPMDEGRCSPIATRGGKDILPKECYYFNGDNGEPNVGPFVGGGSKELDIRAPYPDNYWFSFPNTCPLETWKKKTDKCRAATRKGLCDPDVLPDGVTCTFAYRVLGFVPIDDVVGITSMISNTTGQPYKDFAEFCQAGGVEFKGSEQGEWEESLPFWEEPQDETANAGRAQRVLALYQNLTSGFGASSQIAPEVVQLMLPLPSIEALTSENPPCYKNVEKCSTAYGCRRETYSQLCRVCEVQSDGCVAPPKDWKFPVLKKAVGENGGTGDATSGGSEDGDRASRKKPRVTTSSASEAFVSWMLTLTTTMVAGYYI</sequence>
<dbReference type="PANTHER" id="PTHR33946:SF4">
    <property type="entry name" value="COAGULATION FACTOR XI"/>
    <property type="match status" value="1"/>
</dbReference>
<evidence type="ECO:0000256" key="1">
    <source>
        <dbReference type="SAM" id="MobiDB-lite"/>
    </source>
</evidence>
<feature type="signal peptide" evidence="2">
    <location>
        <begin position="1"/>
        <end position="20"/>
    </location>
</feature>
<evidence type="ECO:0000256" key="2">
    <source>
        <dbReference type="SAM" id="SignalP"/>
    </source>
</evidence>
<dbReference type="EMBL" id="SPLM01000078">
    <property type="protein sequence ID" value="TMW61040.1"/>
    <property type="molecule type" value="Genomic_DNA"/>
</dbReference>
<feature type="chain" id="PRO_5035421429" evidence="2">
    <location>
        <begin position="21"/>
        <end position="497"/>
    </location>
</feature>
<evidence type="ECO:0000313" key="3">
    <source>
        <dbReference type="EMBL" id="TMW61040.1"/>
    </source>
</evidence>
<dbReference type="Proteomes" id="UP000794436">
    <property type="component" value="Unassembled WGS sequence"/>
</dbReference>
<accession>A0A8K1CDZ9</accession>
<protein>
    <submittedName>
        <fullName evidence="3">Uncharacterized protein</fullName>
    </submittedName>
</protein>
<proteinExistence type="predicted"/>
<organism evidence="3 4">
    <name type="scientific">Pythium oligandrum</name>
    <name type="common">Mycoparasitic fungus</name>
    <dbReference type="NCBI Taxonomy" id="41045"/>
    <lineage>
        <taxon>Eukaryota</taxon>
        <taxon>Sar</taxon>
        <taxon>Stramenopiles</taxon>
        <taxon>Oomycota</taxon>
        <taxon>Peronosporomycetes</taxon>
        <taxon>Pythiales</taxon>
        <taxon>Pythiaceae</taxon>
        <taxon>Pythium</taxon>
    </lineage>
</organism>
<gene>
    <name evidence="3" type="ORF">Poli38472_014501</name>
</gene>
<keyword evidence="4" id="KW-1185">Reference proteome</keyword>